<reference evidence="1 2" key="1">
    <citation type="submission" date="2020-04" db="EMBL/GenBank/DDBJ databases">
        <title>Sphingobium sp. AR-3-1 isolated from Arctic soil.</title>
        <authorList>
            <person name="Dahal R.H."/>
            <person name="Chaudhary D.K."/>
        </authorList>
    </citation>
    <scope>NUCLEOTIDE SEQUENCE [LARGE SCALE GENOMIC DNA]</scope>
    <source>
        <strain evidence="1 2">AR-3-1</strain>
    </source>
</reference>
<dbReference type="GO" id="GO:0006878">
    <property type="term" value="P:intracellular copper ion homeostasis"/>
    <property type="evidence" value="ECO:0007669"/>
    <property type="project" value="InterPro"/>
</dbReference>
<evidence type="ECO:0000313" key="1">
    <source>
        <dbReference type="EMBL" id="NML13144.1"/>
    </source>
</evidence>
<comment type="caution">
    <text evidence="1">The sequence shown here is derived from an EMBL/GenBank/DDBJ whole genome shotgun (WGS) entry which is preliminary data.</text>
</comment>
<dbReference type="InterPro" id="IPR007939">
    <property type="entry name" value="Cu-R_B_prcur"/>
</dbReference>
<accession>A0A7X9X0B2</accession>
<dbReference type="EMBL" id="JABBFV010000037">
    <property type="protein sequence ID" value="NML13144.1"/>
    <property type="molecule type" value="Genomic_DNA"/>
</dbReference>
<dbReference type="GO" id="GO:0009279">
    <property type="term" value="C:cell outer membrane"/>
    <property type="evidence" value="ECO:0007669"/>
    <property type="project" value="InterPro"/>
</dbReference>
<proteinExistence type="predicted"/>
<organism evidence="1 2">
    <name type="scientific">Sphingobium psychrophilum</name>
    <dbReference type="NCBI Taxonomy" id="2728834"/>
    <lineage>
        <taxon>Bacteria</taxon>
        <taxon>Pseudomonadati</taxon>
        <taxon>Pseudomonadota</taxon>
        <taxon>Alphaproteobacteria</taxon>
        <taxon>Sphingomonadales</taxon>
        <taxon>Sphingomonadaceae</taxon>
        <taxon>Sphingobium</taxon>
    </lineage>
</organism>
<dbReference type="Pfam" id="PF05275">
    <property type="entry name" value="CopB"/>
    <property type="match status" value="1"/>
</dbReference>
<dbReference type="Proteomes" id="UP000519023">
    <property type="component" value="Unassembled WGS sequence"/>
</dbReference>
<dbReference type="GO" id="GO:0005507">
    <property type="term" value="F:copper ion binding"/>
    <property type="evidence" value="ECO:0007669"/>
    <property type="project" value="InterPro"/>
</dbReference>
<gene>
    <name evidence="1" type="ORF">HHL08_23970</name>
</gene>
<name>A0A7X9X0B2_9SPHN</name>
<protein>
    <submittedName>
        <fullName evidence="1">Copper resistance protein B</fullName>
    </submittedName>
</protein>
<dbReference type="AlphaFoldDB" id="A0A7X9X0B2"/>
<sequence length="85" mass="9443">MSKFVRPSLPGGRALGGTCLAANRIDADHSNAECGLRLRHGIKRESPPYMVVPYNRKVCDAARYARAYGQQVRRTSILHGSRRGF</sequence>
<evidence type="ECO:0000313" key="2">
    <source>
        <dbReference type="Proteomes" id="UP000519023"/>
    </source>
</evidence>
<keyword evidence="2" id="KW-1185">Reference proteome</keyword>